<dbReference type="RefSeq" id="WP_101325305.1">
    <property type="nucleotide sequence ID" value="NZ_NQMM01000041.1"/>
</dbReference>
<dbReference type="GO" id="GO:0005829">
    <property type="term" value="C:cytosol"/>
    <property type="evidence" value="ECO:0007669"/>
    <property type="project" value="TreeGrafter"/>
</dbReference>
<name>A0A2N3IU22_AERSO</name>
<comment type="similarity">
    <text evidence="1">Belongs to the HipA Ser/Thr kinase family.</text>
</comment>
<evidence type="ECO:0000313" key="7">
    <source>
        <dbReference type="Proteomes" id="UP000233467"/>
    </source>
</evidence>
<dbReference type="AlphaFoldDB" id="A0A2N3IU22"/>
<dbReference type="PANTHER" id="PTHR37419">
    <property type="entry name" value="SERINE/THREONINE-PROTEIN KINASE TOXIN HIPA"/>
    <property type="match status" value="1"/>
</dbReference>
<dbReference type="InterPro" id="IPR052028">
    <property type="entry name" value="HipA_Ser/Thr_kinase"/>
</dbReference>
<evidence type="ECO:0000256" key="3">
    <source>
        <dbReference type="ARBA" id="ARBA00022777"/>
    </source>
</evidence>
<evidence type="ECO:0000313" key="6">
    <source>
        <dbReference type="EMBL" id="PKQ75403.1"/>
    </source>
</evidence>
<feature type="domain" description="HipA-like C-terminal" evidence="4">
    <location>
        <begin position="147"/>
        <end position="390"/>
    </location>
</feature>
<sequence>MMSGSERHRLELRLGNQLIGHLEYDSQRDTFQLGYLPDWQARGFPLSPPLALDGSASSAQIRAYLGNLLPENRGLEHLIEALSVSRSNIFALIHGIGRDVSGAVTFTLPAESDTPTHFRPITLEELLLRLDQPEIWPLEVWDGRPRLSVAGVQAKLNLLRLEGALGFGEGELCSTHLLKFEHHPHLVINEFVTMRLAALLGMPVAQVELHKVGQGDKSHRGLLVERFDRRLDEDGLRVRRRHMIDACQGLGFPVTRKYERNFGDGRDVAHIREGVSLPRLFSLSALCANPAQARLNMLQWLLFNLCVNNHDAHGKNYSFFVSRAGLTPTPWYDLVNVGLYPEFNQHLAMAIGDEFAPEAINAWQLLEMAEACGLPKRLLQQTLHKMANDILLHLDAAIAMVETDNPAELAYLARYRDDVEPRCRHFQEQAALLPDLDL</sequence>
<feature type="domain" description="HipA N-terminal subdomain 1" evidence="5">
    <location>
        <begin position="11"/>
        <end position="106"/>
    </location>
</feature>
<evidence type="ECO:0000256" key="2">
    <source>
        <dbReference type="ARBA" id="ARBA00022679"/>
    </source>
</evidence>
<keyword evidence="2" id="KW-0808">Transferase</keyword>
<evidence type="ECO:0000259" key="5">
    <source>
        <dbReference type="Pfam" id="PF13657"/>
    </source>
</evidence>
<organism evidence="6 7">
    <name type="scientific">Aeromonas sobria</name>
    <dbReference type="NCBI Taxonomy" id="646"/>
    <lineage>
        <taxon>Bacteria</taxon>
        <taxon>Pseudomonadati</taxon>
        <taxon>Pseudomonadota</taxon>
        <taxon>Gammaproteobacteria</taxon>
        <taxon>Aeromonadales</taxon>
        <taxon>Aeromonadaceae</taxon>
        <taxon>Aeromonas</taxon>
    </lineage>
</organism>
<dbReference type="Proteomes" id="UP000233467">
    <property type="component" value="Unassembled WGS sequence"/>
</dbReference>
<dbReference type="GO" id="GO:0004674">
    <property type="term" value="F:protein serine/threonine kinase activity"/>
    <property type="evidence" value="ECO:0007669"/>
    <property type="project" value="TreeGrafter"/>
</dbReference>
<keyword evidence="7" id="KW-1185">Reference proteome</keyword>
<dbReference type="NCBIfam" id="TIGR03071">
    <property type="entry name" value="couple_hipA"/>
    <property type="match status" value="1"/>
</dbReference>
<proteinExistence type="inferred from homology"/>
<accession>A0A2N3IU22</accession>
<comment type="caution">
    <text evidence="6">The sequence shown here is derived from an EMBL/GenBank/DDBJ whole genome shotgun (WGS) entry which is preliminary data.</text>
</comment>
<evidence type="ECO:0000256" key="1">
    <source>
        <dbReference type="ARBA" id="ARBA00010164"/>
    </source>
</evidence>
<dbReference type="InterPro" id="IPR012893">
    <property type="entry name" value="HipA-like_C"/>
</dbReference>
<dbReference type="Pfam" id="PF07804">
    <property type="entry name" value="HipA_C"/>
    <property type="match status" value="1"/>
</dbReference>
<dbReference type="EMBL" id="NQMM01000041">
    <property type="protein sequence ID" value="PKQ75403.1"/>
    <property type="molecule type" value="Genomic_DNA"/>
</dbReference>
<dbReference type="Pfam" id="PF13657">
    <property type="entry name" value="Couple_hipA"/>
    <property type="match status" value="1"/>
</dbReference>
<keyword evidence="3 6" id="KW-0418">Kinase</keyword>
<evidence type="ECO:0000259" key="4">
    <source>
        <dbReference type="Pfam" id="PF07804"/>
    </source>
</evidence>
<protein>
    <submittedName>
        <fullName evidence="6">Phosphatidylinositol kinase</fullName>
    </submittedName>
</protein>
<gene>
    <name evidence="6" type="ORF">CJP16_14915</name>
</gene>
<dbReference type="InterPro" id="IPR017508">
    <property type="entry name" value="HipA_N1"/>
</dbReference>
<dbReference type="PANTHER" id="PTHR37419:SF1">
    <property type="entry name" value="SERINE_THREONINE-PROTEIN KINASE TOXIN HIPA"/>
    <property type="match status" value="1"/>
</dbReference>
<reference evidence="6 7" key="1">
    <citation type="journal article" date="2017" name="Front. Microbiol.">
        <title>Strong Genomic and Phenotypic Heterogeneity in the Aeromonas sobria Species Complex.</title>
        <authorList>
            <person name="Gauthier J."/>
            <person name="Vincent A.T."/>
            <person name="Charette S.J."/>
            <person name="Derome N."/>
        </authorList>
    </citation>
    <scope>NUCLEOTIDE SEQUENCE [LARGE SCALE GENOMIC DNA]</scope>
    <source>
        <strain evidence="6 7">TM18</strain>
    </source>
</reference>